<reference evidence="4" key="1">
    <citation type="submission" date="2016-08" db="EMBL/GenBank/DDBJ databases">
        <title>Complete genome sequence of the organohalide-respiring Epsilonproteobacterium Sulfurospirillum halorespirans.</title>
        <authorList>
            <person name="Goris T."/>
            <person name="Zimmermann J."/>
            <person name="Schenz B."/>
            <person name="Lemos M."/>
            <person name="Hackermueller J."/>
            <person name="Diekert G."/>
        </authorList>
    </citation>
    <scope>NUCLEOTIDE SEQUENCE [LARGE SCALE GENOMIC DNA]</scope>
    <source>
        <strain>DSM 13726</strain>
        <strain evidence="4">PCE-M2</strain>
    </source>
</reference>
<feature type="domain" description="SHOCT" evidence="2">
    <location>
        <begin position="45"/>
        <end position="71"/>
    </location>
</feature>
<dbReference type="InterPro" id="IPR018649">
    <property type="entry name" value="SHOCT"/>
</dbReference>
<dbReference type="Proteomes" id="UP000094609">
    <property type="component" value="Chromosome"/>
</dbReference>
<name>A0A1D7TNK4_9BACT</name>
<dbReference type="RefSeq" id="WP_069479085.1">
    <property type="nucleotide sequence ID" value="NZ_CP017111.1"/>
</dbReference>
<evidence type="ECO:0000259" key="2">
    <source>
        <dbReference type="Pfam" id="PF09851"/>
    </source>
</evidence>
<keyword evidence="1" id="KW-0812">Transmembrane</keyword>
<feature type="transmembrane region" description="Helical" evidence="1">
    <location>
        <begin position="12"/>
        <end position="30"/>
    </location>
</feature>
<dbReference type="STRING" id="1193502.SHALO_2810"/>
<evidence type="ECO:0000313" key="4">
    <source>
        <dbReference type="Proteomes" id="UP000094609"/>
    </source>
</evidence>
<dbReference type="PATRIC" id="fig|1193502.14.peg.2842"/>
<gene>
    <name evidence="3" type="ORF">SHALO_2810</name>
</gene>
<proteinExistence type="predicted"/>
<accession>A0A1D7TNK4</accession>
<evidence type="ECO:0000256" key="1">
    <source>
        <dbReference type="SAM" id="Phobius"/>
    </source>
</evidence>
<keyword evidence="1" id="KW-0472">Membrane</keyword>
<protein>
    <submittedName>
        <fullName evidence="3">Putative membrane protein</fullName>
    </submittedName>
</protein>
<dbReference type="KEGG" id="shal:SHALO_2810"/>
<evidence type="ECO:0000313" key="3">
    <source>
        <dbReference type="EMBL" id="AOO66563.1"/>
    </source>
</evidence>
<sequence>MYGYEWMGHGFFMPWMIIFPMVILVLFMMMRGGKSSCHHHEKEDEALEIARKRFARGEIDEETFEKIKQKLSA</sequence>
<keyword evidence="1" id="KW-1133">Transmembrane helix</keyword>
<keyword evidence="4" id="KW-1185">Reference proteome</keyword>
<dbReference type="EMBL" id="CP017111">
    <property type="protein sequence ID" value="AOO66563.1"/>
    <property type="molecule type" value="Genomic_DNA"/>
</dbReference>
<dbReference type="AlphaFoldDB" id="A0A1D7TNK4"/>
<organism evidence="3 4">
    <name type="scientific">Sulfurospirillum halorespirans DSM 13726</name>
    <dbReference type="NCBI Taxonomy" id="1193502"/>
    <lineage>
        <taxon>Bacteria</taxon>
        <taxon>Pseudomonadati</taxon>
        <taxon>Campylobacterota</taxon>
        <taxon>Epsilonproteobacteria</taxon>
        <taxon>Campylobacterales</taxon>
        <taxon>Sulfurospirillaceae</taxon>
        <taxon>Sulfurospirillum</taxon>
    </lineage>
</organism>
<dbReference type="Pfam" id="PF09851">
    <property type="entry name" value="SHOCT"/>
    <property type="match status" value="1"/>
</dbReference>